<dbReference type="InterPro" id="IPR024934">
    <property type="entry name" value="Rubredoxin-like_dom"/>
</dbReference>
<accession>A0A086XVV9</accession>
<dbReference type="InterPro" id="IPR024935">
    <property type="entry name" value="Rubredoxin_dom"/>
</dbReference>
<proteinExistence type="predicted"/>
<dbReference type="GO" id="GO:0005506">
    <property type="term" value="F:iron ion binding"/>
    <property type="evidence" value="ECO:0007669"/>
    <property type="project" value="InterPro"/>
</dbReference>
<comment type="caution">
    <text evidence="7">The sequence shown here is derived from an EMBL/GenBank/DDBJ whole genome shotgun (WGS) entry which is preliminary data.</text>
</comment>
<protein>
    <submittedName>
        <fullName evidence="7">Rubredoxin</fullName>
    </submittedName>
</protein>
<keyword evidence="8" id="KW-1185">Reference proteome</keyword>
<dbReference type="STRING" id="1105367.CG50_02320"/>
<dbReference type="InterPro" id="IPR018527">
    <property type="entry name" value="Rubredoxin_Fe_BS"/>
</dbReference>
<evidence type="ECO:0000313" key="7">
    <source>
        <dbReference type="EMBL" id="KFI26159.1"/>
    </source>
</evidence>
<evidence type="ECO:0000256" key="5">
    <source>
        <dbReference type="ARBA" id="ARBA00023004"/>
    </source>
</evidence>
<dbReference type="AlphaFoldDB" id="A0A086XVV9"/>
<dbReference type="Pfam" id="PF11939">
    <property type="entry name" value="NiFe-hyd_HybE"/>
    <property type="match status" value="1"/>
</dbReference>
<evidence type="ECO:0000256" key="4">
    <source>
        <dbReference type="ARBA" id="ARBA00022982"/>
    </source>
</evidence>
<dbReference type="EMBL" id="JFZB01000016">
    <property type="protein sequence ID" value="KFI26159.1"/>
    <property type="molecule type" value="Genomic_DNA"/>
</dbReference>
<dbReference type="PANTHER" id="PTHR47627:SF1">
    <property type="entry name" value="RUBREDOXIN-1-RELATED"/>
    <property type="match status" value="1"/>
</dbReference>
<gene>
    <name evidence="7" type="ORF">CG50_02320</name>
</gene>
<comment type="cofactor">
    <cofactor evidence="1">
        <name>Fe(3+)</name>
        <dbReference type="ChEBI" id="CHEBI:29034"/>
    </cofactor>
</comment>
<dbReference type="PRINTS" id="PR00163">
    <property type="entry name" value="RUBREDOXIN"/>
</dbReference>
<dbReference type="RefSeq" id="WP_036637633.1">
    <property type="nucleotide sequence ID" value="NZ_JFZB01000016.1"/>
</dbReference>
<keyword evidence="4" id="KW-0249">Electron transport</keyword>
<name>A0A086XVV9_9RHOB</name>
<evidence type="ECO:0000256" key="2">
    <source>
        <dbReference type="ARBA" id="ARBA00022448"/>
    </source>
</evidence>
<dbReference type="InterPro" id="IPR038530">
    <property type="entry name" value="NiFe-hyd_HybE_sf"/>
</dbReference>
<dbReference type="InterPro" id="IPR050526">
    <property type="entry name" value="Rubredoxin_ET"/>
</dbReference>
<organism evidence="7 8">
    <name type="scientific">Paenirhodobacter enshiensis</name>
    <dbReference type="NCBI Taxonomy" id="1105367"/>
    <lineage>
        <taxon>Bacteria</taxon>
        <taxon>Pseudomonadati</taxon>
        <taxon>Pseudomonadota</taxon>
        <taxon>Alphaproteobacteria</taxon>
        <taxon>Rhodobacterales</taxon>
        <taxon>Rhodobacter group</taxon>
        <taxon>Paenirhodobacter</taxon>
    </lineage>
</organism>
<dbReference type="Proteomes" id="UP000028824">
    <property type="component" value="Unassembled WGS sequence"/>
</dbReference>
<evidence type="ECO:0000256" key="1">
    <source>
        <dbReference type="ARBA" id="ARBA00001965"/>
    </source>
</evidence>
<dbReference type="Pfam" id="PF00301">
    <property type="entry name" value="Rubredoxin"/>
    <property type="match status" value="1"/>
</dbReference>
<dbReference type="Gene3D" id="3.30.1460.40">
    <property type="entry name" value="[NiFe]-hydrogenase assembly chaperone, HybE"/>
    <property type="match status" value="1"/>
</dbReference>
<sequence>MSGFEGSYLGANDRISDRAIMECKICWTPYEPDHGDDTRQVLPGTPFTALPDDWKCPNCDAPKEQFIVREDPGAPALLESRRIEERVALLTADFREIWNSTMRDVPLVNKVLSVEAVGFISHEGRALGVLISPWFMNLIELPAEGEDWSTLVPGAKEMIDFPSGRYEFIHNVREMVGGYKACSLFSPMGEFQNQMQARDVARAVMAELFNPENIAETDRAAEIRATREAEIAAAEAPAEAPAEAAEAIETVEAPTRRQLLTGGLAAEPVAEPETGGAE</sequence>
<dbReference type="GO" id="GO:0043448">
    <property type="term" value="P:alkane catabolic process"/>
    <property type="evidence" value="ECO:0007669"/>
    <property type="project" value="TreeGrafter"/>
</dbReference>
<evidence type="ECO:0000259" key="6">
    <source>
        <dbReference type="PROSITE" id="PS50903"/>
    </source>
</evidence>
<dbReference type="SUPFAM" id="SSF57802">
    <property type="entry name" value="Rubredoxin-like"/>
    <property type="match status" value="1"/>
</dbReference>
<dbReference type="InterPro" id="IPR023994">
    <property type="entry name" value="NiFe-hyd_HybE"/>
</dbReference>
<evidence type="ECO:0000313" key="8">
    <source>
        <dbReference type="Proteomes" id="UP000028824"/>
    </source>
</evidence>
<feature type="domain" description="Rubredoxin-like" evidence="6">
    <location>
        <begin position="18"/>
        <end position="69"/>
    </location>
</feature>
<dbReference type="OrthoDB" id="9808980at2"/>
<keyword evidence="2" id="KW-0813">Transport</keyword>
<dbReference type="eggNOG" id="COG1773">
    <property type="taxonomic scope" value="Bacteria"/>
</dbReference>
<dbReference type="GO" id="GO:0009055">
    <property type="term" value="F:electron transfer activity"/>
    <property type="evidence" value="ECO:0007669"/>
    <property type="project" value="TreeGrafter"/>
</dbReference>
<keyword evidence="3" id="KW-0479">Metal-binding</keyword>
<dbReference type="PANTHER" id="PTHR47627">
    <property type="entry name" value="RUBREDOXIN"/>
    <property type="match status" value="1"/>
</dbReference>
<dbReference type="PROSITE" id="PS00202">
    <property type="entry name" value="RUBREDOXIN"/>
    <property type="match status" value="1"/>
</dbReference>
<keyword evidence="5" id="KW-0408">Iron</keyword>
<reference evidence="7 8" key="1">
    <citation type="submission" date="2014-03" db="EMBL/GenBank/DDBJ databases">
        <title>Genome of Paenirhodobacter enshiensis DW2-9.</title>
        <authorList>
            <person name="Wang D."/>
            <person name="Wang G."/>
        </authorList>
    </citation>
    <scope>NUCLEOTIDE SEQUENCE [LARGE SCALE GENOMIC DNA]</scope>
    <source>
        <strain evidence="7 8">DW2-9</strain>
    </source>
</reference>
<dbReference type="NCBIfam" id="TIGR03993">
    <property type="entry name" value="hydrog_HybE"/>
    <property type="match status" value="1"/>
</dbReference>
<dbReference type="CDD" id="cd00730">
    <property type="entry name" value="rubredoxin"/>
    <property type="match status" value="1"/>
</dbReference>
<evidence type="ECO:0000256" key="3">
    <source>
        <dbReference type="ARBA" id="ARBA00022723"/>
    </source>
</evidence>
<dbReference type="Gene3D" id="2.20.28.10">
    <property type="match status" value="1"/>
</dbReference>
<dbReference type="PROSITE" id="PS50903">
    <property type="entry name" value="RUBREDOXIN_LIKE"/>
    <property type="match status" value="1"/>
</dbReference>